<dbReference type="InterPro" id="IPR050703">
    <property type="entry name" value="Flavin_MAO"/>
</dbReference>
<proteinExistence type="predicted"/>
<dbReference type="GO" id="GO:0016491">
    <property type="term" value="F:oxidoreductase activity"/>
    <property type="evidence" value="ECO:0007669"/>
    <property type="project" value="UniProtKB-ARBA"/>
</dbReference>
<organism evidence="1">
    <name type="scientific">marine metagenome</name>
    <dbReference type="NCBI Taxonomy" id="408172"/>
    <lineage>
        <taxon>unclassified sequences</taxon>
        <taxon>metagenomes</taxon>
        <taxon>ecological metagenomes</taxon>
    </lineage>
</organism>
<dbReference type="AlphaFoldDB" id="A0A382B3T9"/>
<dbReference type="EMBL" id="UINC01028099">
    <property type="protein sequence ID" value="SVB08490.1"/>
    <property type="molecule type" value="Genomic_DNA"/>
</dbReference>
<dbReference type="Gene3D" id="1.10.405.10">
    <property type="entry name" value="Guanine Nucleotide Dissociation Inhibitor, domain 1"/>
    <property type="match status" value="1"/>
</dbReference>
<protein>
    <recommendedName>
        <fullName evidence="2">Amine oxidase domain-containing protein</fullName>
    </recommendedName>
</protein>
<name>A0A382B3T9_9ZZZZ</name>
<dbReference type="InterPro" id="IPR006311">
    <property type="entry name" value="TAT_signal"/>
</dbReference>
<reference evidence="1" key="1">
    <citation type="submission" date="2018-05" db="EMBL/GenBank/DDBJ databases">
        <authorList>
            <person name="Lanie J.A."/>
            <person name="Ng W.-L."/>
            <person name="Kazmierczak K.M."/>
            <person name="Andrzejewski T.M."/>
            <person name="Davidsen T.M."/>
            <person name="Wayne K.J."/>
            <person name="Tettelin H."/>
            <person name="Glass J.I."/>
            <person name="Rusch D."/>
            <person name="Podicherti R."/>
            <person name="Tsui H.-C.T."/>
            <person name="Winkler M.E."/>
        </authorList>
    </citation>
    <scope>NUCLEOTIDE SEQUENCE</scope>
</reference>
<accession>A0A382B3T9</accession>
<dbReference type="PANTHER" id="PTHR43563:SF1">
    <property type="entry name" value="AMINE OXIDASE [FLAVIN-CONTAINING] B"/>
    <property type="match status" value="1"/>
</dbReference>
<dbReference type="PROSITE" id="PS51318">
    <property type="entry name" value="TAT"/>
    <property type="match status" value="1"/>
</dbReference>
<sequence>MKKNITRRDFINGTQVAIGTAVAAASTTFISPWMDVFGAELGNFTLNNDYYPPAENGLRGSHDGSWENMHLRVMGEEWVVDNVEEEYDLIIVGGGISGLTAAYLYRKTYPDHKILVLDNHDDFGGHAKRNEFRHGDDIRIGYGGTEAIDGPSTYPAIGRQMFEELGIELDQFYEAFEQDLYSKRGMGFSIVFDEEQFGETKHVTGYGQKSWEDFAAEAPLSDKAREDFIRVQTAEDDYLEGTPTEEKFRILQKTGYSSFLRDYVQVDEQVINIYQNWGMSFWTVDMEEVPTTSVQYYDGGIPGVDHTLPKRAGRGDEPYIFHFPDGNASIARLLVRNMIPGSFSGSTMEDIVTAKADYSMLDRSDNQLNLRLNSTVVHVVNTNQSAAVDITYVRGETAHKVRGKKCILACYNSAIPYLCPEMSEEQKAGLAHCVKSPLVYTKVLINNWEAFDKLKTSFVYYTGGFYKQAELAYPVSLGEYKRSQTPDQPMVVHMCHVPLFKDITGPEQWREGRRQILATTFEEFEQHAKDQLNQALGEAGFDADRDIEAITVNRWPHGYAYSNGLVWGEDFAEEDKPWVIGRKQFGNIHIANSDAASSATTQAAIAMAERAVKEITG</sequence>
<dbReference type="Pfam" id="PF13450">
    <property type="entry name" value="NAD_binding_8"/>
    <property type="match status" value="1"/>
</dbReference>
<dbReference type="InterPro" id="IPR036188">
    <property type="entry name" value="FAD/NAD-bd_sf"/>
</dbReference>
<evidence type="ECO:0000313" key="1">
    <source>
        <dbReference type="EMBL" id="SVB08490.1"/>
    </source>
</evidence>
<dbReference type="PANTHER" id="PTHR43563">
    <property type="entry name" value="AMINE OXIDASE"/>
    <property type="match status" value="1"/>
</dbReference>
<dbReference type="SUPFAM" id="SSF51905">
    <property type="entry name" value="FAD/NAD(P)-binding domain"/>
    <property type="match status" value="2"/>
</dbReference>
<gene>
    <name evidence="1" type="ORF">METZ01_LOCUS161344</name>
</gene>
<dbReference type="Gene3D" id="3.50.50.60">
    <property type="entry name" value="FAD/NAD(P)-binding domain"/>
    <property type="match status" value="1"/>
</dbReference>
<dbReference type="Gene3D" id="3.90.660.10">
    <property type="match status" value="1"/>
</dbReference>
<evidence type="ECO:0008006" key="2">
    <source>
        <dbReference type="Google" id="ProtNLM"/>
    </source>
</evidence>